<sequence>MTHPDFPTRLVDLTLNDSSHNPSLYATLRSIRKSALSIPNRLASILSDSKFVKAASQRYNLPLVANERCGSWYIGPADKVGSTYFKSTDGHHGQWDFSARRLNLQLLPILAAHGGAIVVDSTRRGKNLPDAFSKTVPIWAAVINRALFPEMPWAHSLQTPPPPDDLGRSEISQIEARLDEFTATFTMLGLNLERLRKELRRPIRLTWMINSCSHIESGDETDLLALRSLPALEYSSHNIVLCSASRRVRGAESSEGGYIQGAGDDSEGWSHGLTAELFWKHRQLLMQTPEDELPALIEELLEQENEARGTGISVTRITPTSNLHVAVGPIESLDGFDLIINCQGDAQASTSKAICLSCRPGKFGSKDLRQKLPDVVSSVNNLLLTRPQSQILITCTTGKDLSVGVAVAILCLCYDDEGHLREVADQPVVEKQLVKRRLAWITCSKQDANPSRATLQAVNSFLMQRPDGC</sequence>
<evidence type="ECO:0000313" key="3">
    <source>
        <dbReference type="EMBL" id="EXJ72214.1"/>
    </source>
</evidence>
<dbReference type="Pfam" id="PF17184">
    <property type="entry name" value="Rit1_C"/>
    <property type="match status" value="1"/>
</dbReference>
<dbReference type="STRING" id="1182543.W9XPE2"/>
<dbReference type="PANTHER" id="PTHR31811:SF0">
    <property type="entry name" value="TRNA A64-2'-O-RIBOSYLPHOSPHATE TRANSFERASE"/>
    <property type="match status" value="1"/>
</dbReference>
<dbReference type="Proteomes" id="UP000019471">
    <property type="component" value="Unassembled WGS sequence"/>
</dbReference>
<dbReference type="Pfam" id="PF04179">
    <property type="entry name" value="Init_tRNA_PT"/>
    <property type="match status" value="1"/>
</dbReference>
<dbReference type="EMBL" id="AMGX01000006">
    <property type="protein sequence ID" value="EXJ72214.1"/>
    <property type="molecule type" value="Genomic_DNA"/>
</dbReference>
<dbReference type="GO" id="GO:0005737">
    <property type="term" value="C:cytoplasm"/>
    <property type="evidence" value="ECO:0007669"/>
    <property type="project" value="TreeGrafter"/>
</dbReference>
<dbReference type="PIRSF" id="PIRSF007747">
    <property type="entry name" value="Ribosyl_Ptfrase"/>
    <property type="match status" value="1"/>
</dbReference>
<accession>W9XPE2</accession>
<evidence type="ECO:0000313" key="4">
    <source>
        <dbReference type="Proteomes" id="UP000019471"/>
    </source>
</evidence>
<comment type="caution">
    <text evidence="3">The sequence shown here is derived from an EMBL/GenBank/DDBJ whole genome shotgun (WGS) entry which is preliminary data.</text>
</comment>
<keyword evidence="3" id="KW-0808">Transferase</keyword>
<dbReference type="InterPro" id="IPR033449">
    <property type="entry name" value="Rit1_N"/>
</dbReference>
<dbReference type="GeneID" id="19189439"/>
<dbReference type="OrthoDB" id="45256at2759"/>
<name>W9XPE2_9EURO</name>
<protein>
    <submittedName>
        <fullName evidence="3">Initiator tRNA phosphoribosyl transferase</fullName>
    </submittedName>
</protein>
<proteinExistence type="predicted"/>
<dbReference type="GO" id="GO:0019988">
    <property type="term" value="P:charged-tRNA amino acid modification"/>
    <property type="evidence" value="ECO:0007669"/>
    <property type="project" value="InterPro"/>
</dbReference>
<dbReference type="InterPro" id="IPR007306">
    <property type="entry name" value="Rit1"/>
</dbReference>
<organism evidence="3 4">
    <name type="scientific">Cladophialophora psammophila CBS 110553</name>
    <dbReference type="NCBI Taxonomy" id="1182543"/>
    <lineage>
        <taxon>Eukaryota</taxon>
        <taxon>Fungi</taxon>
        <taxon>Dikarya</taxon>
        <taxon>Ascomycota</taxon>
        <taxon>Pezizomycotina</taxon>
        <taxon>Eurotiomycetes</taxon>
        <taxon>Chaetothyriomycetidae</taxon>
        <taxon>Chaetothyriales</taxon>
        <taxon>Herpotrichiellaceae</taxon>
        <taxon>Cladophialophora</taxon>
    </lineage>
</organism>
<dbReference type="RefSeq" id="XP_007743512.1">
    <property type="nucleotide sequence ID" value="XM_007745322.1"/>
</dbReference>
<reference evidence="3 4" key="1">
    <citation type="submission" date="2013-03" db="EMBL/GenBank/DDBJ databases">
        <title>The Genome Sequence of Cladophialophora psammophila CBS 110553.</title>
        <authorList>
            <consortium name="The Broad Institute Genomics Platform"/>
            <person name="Cuomo C."/>
            <person name="de Hoog S."/>
            <person name="Gorbushina A."/>
            <person name="Walker B."/>
            <person name="Young S.K."/>
            <person name="Zeng Q."/>
            <person name="Gargeya S."/>
            <person name="Fitzgerald M."/>
            <person name="Haas B."/>
            <person name="Abouelleil A."/>
            <person name="Allen A.W."/>
            <person name="Alvarado L."/>
            <person name="Arachchi H.M."/>
            <person name="Berlin A.M."/>
            <person name="Chapman S.B."/>
            <person name="Gainer-Dewar J."/>
            <person name="Goldberg J."/>
            <person name="Griggs A."/>
            <person name="Gujja S."/>
            <person name="Hansen M."/>
            <person name="Howarth C."/>
            <person name="Imamovic A."/>
            <person name="Ireland A."/>
            <person name="Larimer J."/>
            <person name="McCowan C."/>
            <person name="Murphy C."/>
            <person name="Pearson M."/>
            <person name="Poon T.W."/>
            <person name="Priest M."/>
            <person name="Roberts A."/>
            <person name="Saif S."/>
            <person name="Shea T."/>
            <person name="Sisk P."/>
            <person name="Sykes S."/>
            <person name="Wortman J."/>
            <person name="Nusbaum C."/>
            <person name="Birren B."/>
        </authorList>
    </citation>
    <scope>NUCLEOTIDE SEQUENCE [LARGE SCALE GENOMIC DNA]</scope>
    <source>
        <strain evidence="3 4">CBS 110553</strain>
    </source>
</reference>
<evidence type="ECO:0000259" key="1">
    <source>
        <dbReference type="Pfam" id="PF04179"/>
    </source>
</evidence>
<dbReference type="HOGENOM" id="CLU_027654_1_1_1"/>
<dbReference type="InterPro" id="IPR033421">
    <property type="entry name" value="Rit1_DUSP-like"/>
</dbReference>
<dbReference type="eggNOG" id="KOG2634">
    <property type="taxonomic scope" value="Eukaryota"/>
</dbReference>
<keyword evidence="4" id="KW-1185">Reference proteome</keyword>
<dbReference type="AlphaFoldDB" id="W9XPE2"/>
<gene>
    <name evidence="3" type="ORF">A1O5_04718</name>
</gene>
<dbReference type="PANTHER" id="PTHR31811">
    <property type="entry name" value="TRNA A64-2'-O-RIBOSYLPHOSPHATE TRANSFERASE"/>
    <property type="match status" value="1"/>
</dbReference>
<feature type="domain" description="Rit1 DUSP-like" evidence="1">
    <location>
        <begin position="354"/>
        <end position="462"/>
    </location>
</feature>
<dbReference type="GO" id="GO:0043399">
    <property type="term" value="F:tRNA adenosine(64)-2'-O-ribosylphosphate transferase activity"/>
    <property type="evidence" value="ECO:0007669"/>
    <property type="project" value="InterPro"/>
</dbReference>
<evidence type="ECO:0000259" key="2">
    <source>
        <dbReference type="Pfam" id="PF17184"/>
    </source>
</evidence>
<feature type="domain" description="Rit1 N-terminal" evidence="2">
    <location>
        <begin position="31"/>
        <end position="301"/>
    </location>
</feature>